<dbReference type="EMBL" id="JACXVP010000005">
    <property type="protein sequence ID" value="KAG5606634.1"/>
    <property type="molecule type" value="Genomic_DNA"/>
</dbReference>
<name>A0A9J5Z1S6_SOLCO</name>
<sequence length="109" mass="12609">MYDRAKTRVRTVGGDGRIDVTYLAKVRCLNAELVLSWRLGLEPKGFKLNRTKNEYLECKFSDITPNVGIKLTMRSHCIGARWMKWRLTCGVLFDKKVPPKLRGKFYNGI</sequence>
<reference evidence="1 2" key="1">
    <citation type="submission" date="2020-09" db="EMBL/GenBank/DDBJ databases">
        <title>De no assembly of potato wild relative species, Solanum commersonii.</title>
        <authorList>
            <person name="Cho K."/>
        </authorList>
    </citation>
    <scope>NUCLEOTIDE SEQUENCE [LARGE SCALE GENOMIC DNA]</scope>
    <source>
        <strain evidence="1">LZ3.2</strain>
        <tissue evidence="1">Leaf</tissue>
    </source>
</reference>
<evidence type="ECO:0000313" key="2">
    <source>
        <dbReference type="Proteomes" id="UP000824120"/>
    </source>
</evidence>
<accession>A0A9J5Z1S6</accession>
<dbReference type="Proteomes" id="UP000824120">
    <property type="component" value="Chromosome 5"/>
</dbReference>
<dbReference type="PANTHER" id="PTHR46238:SF8">
    <property type="entry name" value="ENDONUCLEASE_EXONUCLEASE_PHOSPHATASE DOMAIN-CONTAINING PROTEIN"/>
    <property type="match status" value="1"/>
</dbReference>
<dbReference type="AlphaFoldDB" id="A0A9J5Z1S6"/>
<comment type="caution">
    <text evidence="1">The sequence shown here is derived from an EMBL/GenBank/DDBJ whole genome shotgun (WGS) entry which is preliminary data.</text>
</comment>
<evidence type="ECO:0000313" key="1">
    <source>
        <dbReference type="EMBL" id="KAG5606634.1"/>
    </source>
</evidence>
<protein>
    <submittedName>
        <fullName evidence="1">Uncharacterized protein</fullName>
    </submittedName>
</protein>
<organism evidence="1 2">
    <name type="scientific">Solanum commersonii</name>
    <name type="common">Commerson's wild potato</name>
    <name type="synonym">Commerson's nightshade</name>
    <dbReference type="NCBI Taxonomy" id="4109"/>
    <lineage>
        <taxon>Eukaryota</taxon>
        <taxon>Viridiplantae</taxon>
        <taxon>Streptophyta</taxon>
        <taxon>Embryophyta</taxon>
        <taxon>Tracheophyta</taxon>
        <taxon>Spermatophyta</taxon>
        <taxon>Magnoliopsida</taxon>
        <taxon>eudicotyledons</taxon>
        <taxon>Gunneridae</taxon>
        <taxon>Pentapetalae</taxon>
        <taxon>asterids</taxon>
        <taxon>lamiids</taxon>
        <taxon>Solanales</taxon>
        <taxon>Solanaceae</taxon>
        <taxon>Solanoideae</taxon>
        <taxon>Solaneae</taxon>
        <taxon>Solanum</taxon>
    </lineage>
</organism>
<gene>
    <name evidence="1" type="ORF">H5410_028126</name>
</gene>
<dbReference type="OrthoDB" id="1305822at2759"/>
<proteinExistence type="predicted"/>
<dbReference type="PANTHER" id="PTHR46238">
    <property type="entry name" value="REVERSE TRANSCRIPTASE DOMAIN-CONTAINING PROTEIN"/>
    <property type="match status" value="1"/>
</dbReference>
<keyword evidence="2" id="KW-1185">Reference proteome</keyword>